<organism evidence="3 4">
    <name type="scientific">Dehalobacter restrictus (strain DSM 9455 / PER-K23)</name>
    <dbReference type="NCBI Taxonomy" id="871738"/>
    <lineage>
        <taxon>Bacteria</taxon>
        <taxon>Bacillati</taxon>
        <taxon>Bacillota</taxon>
        <taxon>Clostridia</taxon>
        <taxon>Eubacteriales</taxon>
        <taxon>Desulfitobacteriaceae</taxon>
        <taxon>Dehalobacter</taxon>
    </lineage>
</organism>
<gene>
    <name evidence="3" type="ORF">DEHRE_06110</name>
</gene>
<feature type="compositionally biased region" description="Polar residues" evidence="2">
    <location>
        <begin position="279"/>
        <end position="294"/>
    </location>
</feature>
<dbReference type="Pfam" id="PF11300">
    <property type="entry name" value="DUF3102"/>
    <property type="match status" value="1"/>
</dbReference>
<evidence type="ECO:0000313" key="3">
    <source>
        <dbReference type="EMBL" id="AHF09698.1"/>
    </source>
</evidence>
<feature type="region of interest" description="Disordered" evidence="2">
    <location>
        <begin position="275"/>
        <end position="294"/>
    </location>
</feature>
<dbReference type="InterPro" id="IPR021451">
    <property type="entry name" value="DUF3102"/>
</dbReference>
<dbReference type="Proteomes" id="UP000018934">
    <property type="component" value="Chromosome"/>
</dbReference>
<keyword evidence="4" id="KW-1185">Reference proteome</keyword>
<keyword evidence="1" id="KW-0175">Coiled coil</keyword>
<evidence type="ECO:0000256" key="2">
    <source>
        <dbReference type="SAM" id="MobiDB-lite"/>
    </source>
</evidence>
<dbReference type="EMBL" id="CP007033">
    <property type="protein sequence ID" value="AHF09698.1"/>
    <property type="molecule type" value="Genomic_DNA"/>
</dbReference>
<proteinExistence type="predicted"/>
<reference evidence="3 4" key="1">
    <citation type="journal article" date="2013" name="Stand. Genomic Sci.">
        <title>Complete genome sequence of Dehalobacter restrictus PER-K23(T.).</title>
        <authorList>
            <person name="Kruse T."/>
            <person name="Maillard J."/>
            <person name="Goodwin L."/>
            <person name="Woyke T."/>
            <person name="Teshima H."/>
            <person name="Bruce D."/>
            <person name="Detter C."/>
            <person name="Tapia R."/>
            <person name="Han C."/>
            <person name="Huntemann M."/>
            <person name="Wei C.L."/>
            <person name="Han J."/>
            <person name="Chen A."/>
            <person name="Kyrpides N."/>
            <person name="Szeto E."/>
            <person name="Markowitz V."/>
            <person name="Ivanova N."/>
            <person name="Pagani I."/>
            <person name="Pati A."/>
            <person name="Pitluck S."/>
            <person name="Nolan M."/>
            <person name="Holliger C."/>
            <person name="Smidt H."/>
        </authorList>
    </citation>
    <scope>NUCLEOTIDE SEQUENCE [LARGE SCALE GENOMIC DNA]</scope>
    <source>
        <strain evidence="4">DSM 9455</strain>
    </source>
</reference>
<evidence type="ECO:0000313" key="4">
    <source>
        <dbReference type="Proteomes" id="UP000018934"/>
    </source>
</evidence>
<evidence type="ECO:0000256" key="1">
    <source>
        <dbReference type="SAM" id="Coils"/>
    </source>
</evidence>
<accession>A0ABM5P569</accession>
<name>A0ABM5P569_DEHRP</name>
<protein>
    <submittedName>
        <fullName evidence="3">Preprotein translocase SecA</fullName>
    </submittedName>
</protein>
<dbReference type="RefSeq" id="WP_144284041.1">
    <property type="nucleotide sequence ID" value="NZ_CP007033.1"/>
</dbReference>
<feature type="coiled-coil region" evidence="1">
    <location>
        <begin position="129"/>
        <end position="177"/>
    </location>
</feature>
<sequence length="306" mass="34277">MESTPTERTPAVVAGEIAAIKAQTRKILLVSAVEVGRRLMEAKEMIPYGEFCKWLEEAVDYSERVAYKLMRIAEEYGPGLSVLSEADVSNVPFARLGYSQAFALLGIPAEERAEFIAQLDIEHMSVSALQQVIKDRNEALEEKTALAKKLKIHQDKVSGLAEERDQAKKEAEAKEQALWSEQSRVTQLQRELTVLQNDSVAARRMKEIERERDIAKINHAMAQADARYDLIVKGFDDLFSTIREMAGADPNAYKLFVNQTSEFIAKTARKLKRIKKNDTNGTDRTGGSRGSCSRNTMILRKNLPAG</sequence>